<comment type="subcellular location">
    <subcellularLocation>
        <location evidence="9">Mitochondrion</location>
    </subcellularLocation>
</comment>
<feature type="compositionally biased region" description="Polar residues" evidence="10">
    <location>
        <begin position="176"/>
        <end position="197"/>
    </location>
</feature>
<dbReference type="PANTHER" id="PTHR23151">
    <property type="entry name" value="DIHYDROLIPOAMIDE ACETYL/SUCCINYL-TRANSFERASE-RELATED"/>
    <property type="match status" value="1"/>
</dbReference>
<dbReference type="InterPro" id="IPR045257">
    <property type="entry name" value="E2/Pdx1"/>
</dbReference>
<dbReference type="Gene3D" id="4.10.320.10">
    <property type="entry name" value="E3-binding domain"/>
    <property type="match status" value="1"/>
</dbReference>
<dbReference type="CDD" id="cd06849">
    <property type="entry name" value="lipoyl_domain"/>
    <property type="match status" value="2"/>
</dbReference>
<dbReference type="GO" id="GO:0006086">
    <property type="term" value="P:pyruvate decarboxylation to acetyl-CoA"/>
    <property type="evidence" value="ECO:0007669"/>
    <property type="project" value="InterPro"/>
</dbReference>
<evidence type="ECO:0000259" key="11">
    <source>
        <dbReference type="PROSITE" id="PS50968"/>
    </source>
</evidence>
<dbReference type="GO" id="GO:0004742">
    <property type="term" value="F:dihydrolipoyllysine-residue acetyltransferase activity"/>
    <property type="evidence" value="ECO:0007669"/>
    <property type="project" value="UniProtKB-UniRule"/>
</dbReference>
<comment type="function">
    <text evidence="9">The pyruvate dehydrogenase complex catalyzes the overall conversion of pyruvate to acetyl-CoA and CO(2).</text>
</comment>
<dbReference type="InterPro" id="IPR036625">
    <property type="entry name" value="E3-bd_dom_sf"/>
</dbReference>
<dbReference type="FunFam" id="3.30.559.10:FF:000003">
    <property type="entry name" value="Acetyltransferase component of pyruvate dehydrogenase complex"/>
    <property type="match status" value="1"/>
</dbReference>
<dbReference type="Pfam" id="PF02817">
    <property type="entry name" value="E3_binding"/>
    <property type="match status" value="1"/>
</dbReference>
<dbReference type="InterPro" id="IPR003016">
    <property type="entry name" value="2-oxoA_DH_lipoyl-BS"/>
</dbReference>
<dbReference type="Gene3D" id="2.40.50.100">
    <property type="match status" value="2"/>
</dbReference>
<dbReference type="InterPro" id="IPR023213">
    <property type="entry name" value="CAT-like_dom_sf"/>
</dbReference>
<evidence type="ECO:0000256" key="6">
    <source>
        <dbReference type="ARBA" id="ARBA00045906"/>
    </source>
</evidence>
<keyword evidence="4" id="KW-0809">Transit peptide</keyword>
<comment type="subunit">
    <text evidence="7">Part of the pyruvate dehydrogenase complex (PDHc) that is a multi-enzyme complex composed of multiple copies of three enzymes, pyruvate dehydrogenase (subunits PDH1A and PDHB, E1 component), dihydrolipoamide acetyltransferase (DLAT, E2 component), and dihydrolipoamide dehydrogenase (DLD, E3 component) to which is added an additional protein the E3-binding protein (PDHX, E3BP). In terms of structural architecture, the E2 and E3BP components assemble into a 60meric central core with icosahedral symmetry. The central core is decorated with E1 and E3 proteins. Currently, two alternative models for the E2:E3BP stoichiometry are considered as being either 48:12 (E2(48)-E3BP(12)) or 40:20 (E2(40)-E3BP(20)). Interacts with PDK2 and PDK3. Interacts with SIRT4. Interacts with PDHB.</text>
</comment>
<dbReference type="NCBIfam" id="TIGR01349">
    <property type="entry name" value="PDHac_trf_mito"/>
    <property type="match status" value="1"/>
</dbReference>
<dbReference type="SUPFAM" id="SSF52777">
    <property type="entry name" value="CoA-dependent acyltransferases"/>
    <property type="match status" value="1"/>
</dbReference>
<dbReference type="GO" id="GO:0005739">
    <property type="term" value="C:mitochondrion"/>
    <property type="evidence" value="ECO:0007669"/>
    <property type="project" value="UniProtKB-SubCell"/>
</dbReference>
<dbReference type="InterPro" id="IPR004167">
    <property type="entry name" value="PSBD"/>
</dbReference>
<proteinExistence type="evidence at transcript level"/>
<dbReference type="InterPro" id="IPR006257">
    <property type="entry name" value="LAT1"/>
</dbReference>
<dbReference type="EMBL" id="LR784534">
    <property type="protein sequence ID" value="CAB3238150.1"/>
    <property type="molecule type" value="mRNA"/>
</dbReference>
<dbReference type="SUPFAM" id="SSF47005">
    <property type="entry name" value="Peripheral subunit-binding domain of 2-oxo acid dehydrogenase complex"/>
    <property type="match status" value="1"/>
</dbReference>
<dbReference type="InterPro" id="IPR001078">
    <property type="entry name" value="2-oxoacid_DH_actylTfrase"/>
</dbReference>
<evidence type="ECO:0000256" key="9">
    <source>
        <dbReference type="RuleBase" id="RU361137"/>
    </source>
</evidence>
<comment type="cofactor">
    <cofactor evidence="9">
        <name>(R)-lipoate</name>
        <dbReference type="ChEBI" id="CHEBI:83088"/>
    </cofactor>
    <text evidence="9">Binds 2 lipoyl cofactors covalently.</text>
</comment>
<dbReference type="PROSITE" id="PS51826">
    <property type="entry name" value="PSBD"/>
    <property type="match status" value="1"/>
</dbReference>
<protein>
    <recommendedName>
        <fullName evidence="9">Acetyltransferase component of pyruvate dehydrogenase complex</fullName>
        <ecNumber evidence="9">2.3.1.12</ecNumber>
    </recommendedName>
</protein>
<feature type="region of interest" description="Disordered" evidence="10">
    <location>
        <begin position="170"/>
        <end position="203"/>
    </location>
</feature>
<feature type="domain" description="Lipoyl-binding" evidence="11">
    <location>
        <begin position="201"/>
        <end position="277"/>
    </location>
</feature>
<dbReference type="Gene3D" id="3.30.559.10">
    <property type="entry name" value="Chloramphenicol acetyltransferase-like domain"/>
    <property type="match status" value="1"/>
</dbReference>
<evidence type="ECO:0000256" key="8">
    <source>
        <dbReference type="ARBA" id="ARBA00047887"/>
    </source>
</evidence>
<dbReference type="AlphaFoldDB" id="A0A6F9DBK9"/>
<dbReference type="FunFam" id="2.40.50.100:FF:000010">
    <property type="entry name" value="Acetyltransferase component of pyruvate dehydrogenase complex"/>
    <property type="match status" value="2"/>
</dbReference>
<gene>
    <name evidence="13" type="primary">Dlat</name>
</gene>
<reference evidence="13" key="1">
    <citation type="submission" date="2020-04" db="EMBL/GenBank/DDBJ databases">
        <authorList>
            <person name="Neveu A P."/>
        </authorList>
    </citation>
    <scope>NUCLEOTIDE SEQUENCE</scope>
    <source>
        <tissue evidence="13">Whole embryo</tissue>
    </source>
</reference>
<feature type="domain" description="Peripheral subunit-binding (PSBD)" evidence="12">
    <location>
        <begin position="335"/>
        <end position="374"/>
    </location>
</feature>
<dbReference type="GO" id="GO:0045254">
    <property type="term" value="C:pyruvate dehydrogenase complex"/>
    <property type="evidence" value="ECO:0007669"/>
    <property type="project" value="UniProtKB-UniRule"/>
</dbReference>
<evidence type="ECO:0000259" key="12">
    <source>
        <dbReference type="PROSITE" id="PS51826"/>
    </source>
</evidence>
<comment type="similarity">
    <text evidence="1 9">Belongs to the 2-oxoacid dehydrogenase family.</text>
</comment>
<keyword evidence="5 9" id="KW-0012">Acyltransferase</keyword>
<dbReference type="PROSITE" id="PS50968">
    <property type="entry name" value="BIOTINYL_LIPOYL"/>
    <property type="match status" value="2"/>
</dbReference>
<dbReference type="Pfam" id="PF00198">
    <property type="entry name" value="2-oxoacid_dh"/>
    <property type="match status" value="1"/>
</dbReference>
<evidence type="ECO:0000313" key="13">
    <source>
        <dbReference type="EMBL" id="CAB3238150.1"/>
    </source>
</evidence>
<dbReference type="EC" id="2.3.1.12" evidence="9"/>
<dbReference type="PANTHER" id="PTHR23151:SF90">
    <property type="entry name" value="DIHYDROLIPOYLLYSINE-RESIDUE ACETYLTRANSFERASE COMPONENT OF PYRUVATE DEHYDROGENASE COMPLEX, MITOCHONDRIAL-RELATED"/>
    <property type="match status" value="1"/>
</dbReference>
<comment type="function">
    <text evidence="6">As part of the pyruvate dehydrogenase complex, catalyzes the transfers of an acetyl group to a lipoic acid moiety. The pyruvate dehydrogenase complex, catalyzes the overall conversion of pyruvate to acetyl-CoA and CO(2), and thereby links cytoplasmic glycolysis and the mitochondrial tricarboxylic acid (TCA) cycle.</text>
</comment>
<feature type="region of interest" description="Disordered" evidence="10">
    <location>
        <begin position="294"/>
        <end position="328"/>
    </location>
</feature>
<feature type="domain" description="Lipoyl-binding" evidence="11">
    <location>
        <begin position="76"/>
        <end position="152"/>
    </location>
</feature>
<dbReference type="Pfam" id="PF00364">
    <property type="entry name" value="Biotin_lipoyl"/>
    <property type="match status" value="2"/>
</dbReference>
<sequence>MLSCKSVQRMRSFGLSCGSKHFSVRMLSFKRPVHLSRWVSSPSVKNQCAFSMSYKPWRVTTPLFHQSIRFYSLPAHTKMLLPALSPTMEQGTIVRWEVKEGDSFSAGDLLADIETDKAVMGFEAIDDGYMAKIVVPEGTKDIPLGTLVAIAVENEDDIAAFKEVSLDQLKSDAPAPSQTEQVSSKSEAPSTSATAQNYPPHDRVLLPALSPTMTTGTIVSWEKQVGDHIEEGDAVATVETDKASVTLDYQDEGYLAKILMQEGVKDLPLGTPLCIIVSNEEDVAAFKDYVDSGEAPAKAPTSVSESKVEAPGVPPPTPSATFESSPGMPTGGRVFASPLAKKLALEQGISLTQLAGQGSGPQGRIRAKDLSKAAAMPTPVLEVPSPTVASEPVSVDGKFIDIPLTNIRKITAKRLLESKQTIPHYYLTVDVEMDKVLELRKSFNNELKEEGTKISVNDFIIKASALSCLKVPEANSSWRDTFIRQNTTVDMSVAVSTETGLITPIIFDAHSKGLESISQDVVQLAAKAREGKLQPHEFMGGTFTISNLGMFGVKHFSAIINPPQACILAVGAARRELVPDEATENGYREATLVSVTLSCDHRVVDGAVGAQWLQHFKKYMETPVKMLL</sequence>
<dbReference type="InterPro" id="IPR000089">
    <property type="entry name" value="Biotin_lipoyl"/>
</dbReference>
<evidence type="ECO:0000256" key="5">
    <source>
        <dbReference type="ARBA" id="ARBA00023315"/>
    </source>
</evidence>
<name>A0A6F9DBK9_9ASCI</name>
<evidence type="ECO:0000256" key="7">
    <source>
        <dbReference type="ARBA" id="ARBA00046790"/>
    </source>
</evidence>
<keyword evidence="2 9" id="KW-0808">Transferase</keyword>
<organism evidence="13">
    <name type="scientific">Phallusia mammillata</name>
    <dbReference type="NCBI Taxonomy" id="59560"/>
    <lineage>
        <taxon>Eukaryota</taxon>
        <taxon>Metazoa</taxon>
        <taxon>Chordata</taxon>
        <taxon>Tunicata</taxon>
        <taxon>Ascidiacea</taxon>
        <taxon>Phlebobranchia</taxon>
        <taxon>Ascidiidae</taxon>
        <taxon>Phallusia</taxon>
    </lineage>
</organism>
<evidence type="ECO:0000256" key="1">
    <source>
        <dbReference type="ARBA" id="ARBA00007317"/>
    </source>
</evidence>
<keyword evidence="3 9" id="KW-0450">Lipoyl</keyword>
<dbReference type="PROSITE" id="PS00189">
    <property type="entry name" value="LIPOYL"/>
    <property type="match status" value="2"/>
</dbReference>
<dbReference type="InterPro" id="IPR011053">
    <property type="entry name" value="Single_hybrid_motif"/>
</dbReference>
<evidence type="ECO:0000256" key="3">
    <source>
        <dbReference type="ARBA" id="ARBA00022823"/>
    </source>
</evidence>
<keyword evidence="13" id="KW-0670">Pyruvate</keyword>
<evidence type="ECO:0000256" key="10">
    <source>
        <dbReference type="SAM" id="MobiDB-lite"/>
    </source>
</evidence>
<comment type="catalytic activity">
    <reaction evidence="8">
        <text>N(6)-[(R)-dihydrolipoyl]-L-lysyl-[protein] + acetyl-CoA = N(6)-[(R)-S(8)-acetyldihydrolipoyl]-L-lysyl-[protein] + CoA</text>
        <dbReference type="Rhea" id="RHEA:17017"/>
        <dbReference type="Rhea" id="RHEA-COMP:10475"/>
        <dbReference type="Rhea" id="RHEA-COMP:10478"/>
        <dbReference type="ChEBI" id="CHEBI:57287"/>
        <dbReference type="ChEBI" id="CHEBI:57288"/>
        <dbReference type="ChEBI" id="CHEBI:83100"/>
        <dbReference type="ChEBI" id="CHEBI:83111"/>
        <dbReference type="EC" id="2.3.1.12"/>
    </reaction>
    <physiologicalReaction direction="left-to-right" evidence="8">
        <dbReference type="Rhea" id="RHEA:17018"/>
    </physiologicalReaction>
</comment>
<evidence type="ECO:0000256" key="2">
    <source>
        <dbReference type="ARBA" id="ARBA00022679"/>
    </source>
</evidence>
<evidence type="ECO:0000256" key="4">
    <source>
        <dbReference type="ARBA" id="ARBA00022946"/>
    </source>
</evidence>
<accession>A0A6F9DBK9</accession>
<dbReference type="SUPFAM" id="SSF51230">
    <property type="entry name" value="Single hybrid motif"/>
    <property type="match status" value="2"/>
</dbReference>